<evidence type="ECO:0000313" key="1">
    <source>
        <dbReference type="EMBL" id="MPC47282.1"/>
    </source>
</evidence>
<dbReference type="EMBL" id="VSRR010007652">
    <property type="protein sequence ID" value="MPC47282.1"/>
    <property type="molecule type" value="Genomic_DNA"/>
</dbReference>
<proteinExistence type="predicted"/>
<protein>
    <submittedName>
        <fullName evidence="1">Uncharacterized protein</fullName>
    </submittedName>
</protein>
<dbReference type="AlphaFoldDB" id="A0A5B7FLB7"/>
<comment type="caution">
    <text evidence="1">The sequence shown here is derived from an EMBL/GenBank/DDBJ whole genome shotgun (WGS) entry which is preliminary data.</text>
</comment>
<gene>
    <name evidence="1" type="ORF">E2C01_041024</name>
</gene>
<organism evidence="1 2">
    <name type="scientific">Portunus trituberculatus</name>
    <name type="common">Swimming crab</name>
    <name type="synonym">Neptunus trituberculatus</name>
    <dbReference type="NCBI Taxonomy" id="210409"/>
    <lineage>
        <taxon>Eukaryota</taxon>
        <taxon>Metazoa</taxon>
        <taxon>Ecdysozoa</taxon>
        <taxon>Arthropoda</taxon>
        <taxon>Crustacea</taxon>
        <taxon>Multicrustacea</taxon>
        <taxon>Malacostraca</taxon>
        <taxon>Eumalacostraca</taxon>
        <taxon>Eucarida</taxon>
        <taxon>Decapoda</taxon>
        <taxon>Pleocyemata</taxon>
        <taxon>Brachyura</taxon>
        <taxon>Eubrachyura</taxon>
        <taxon>Portunoidea</taxon>
        <taxon>Portunidae</taxon>
        <taxon>Portuninae</taxon>
        <taxon>Portunus</taxon>
    </lineage>
</organism>
<reference evidence="1 2" key="1">
    <citation type="submission" date="2019-05" db="EMBL/GenBank/DDBJ databases">
        <title>Another draft genome of Portunus trituberculatus and its Hox gene families provides insights of decapod evolution.</title>
        <authorList>
            <person name="Jeong J.-H."/>
            <person name="Song I."/>
            <person name="Kim S."/>
            <person name="Choi T."/>
            <person name="Kim D."/>
            <person name="Ryu S."/>
            <person name="Kim W."/>
        </authorList>
    </citation>
    <scope>NUCLEOTIDE SEQUENCE [LARGE SCALE GENOMIC DNA]</scope>
    <source>
        <tissue evidence="1">Muscle</tissue>
    </source>
</reference>
<sequence>MTSWNKGTNPHLLGIDLTPSTATDLMHWKIRTPEQIYFKGPVTQSMIEGVTLPSLQQKKDHSVCPSGPMNTYEDSLALINSDL</sequence>
<evidence type="ECO:0000313" key="2">
    <source>
        <dbReference type="Proteomes" id="UP000324222"/>
    </source>
</evidence>
<accession>A0A5B7FLB7</accession>
<name>A0A5B7FLB7_PORTR</name>
<dbReference type="Proteomes" id="UP000324222">
    <property type="component" value="Unassembled WGS sequence"/>
</dbReference>
<keyword evidence="2" id="KW-1185">Reference proteome</keyword>